<evidence type="ECO:0000256" key="4">
    <source>
        <dbReference type="ARBA" id="ARBA00022741"/>
    </source>
</evidence>
<evidence type="ECO:0000259" key="7">
    <source>
        <dbReference type="Pfam" id="PF00931"/>
    </source>
</evidence>
<keyword evidence="6" id="KW-0175">Coiled coil</keyword>
<dbReference type="InterPro" id="IPR027417">
    <property type="entry name" value="P-loop_NTPase"/>
</dbReference>
<evidence type="ECO:0000256" key="5">
    <source>
        <dbReference type="ARBA" id="ARBA00022821"/>
    </source>
</evidence>
<evidence type="ECO:0000313" key="11">
    <source>
        <dbReference type="EMBL" id="KAK1644613.1"/>
    </source>
</evidence>
<organism evidence="11 12">
    <name type="scientific">Lolium multiflorum</name>
    <name type="common">Italian ryegrass</name>
    <name type="synonym">Lolium perenne subsp. multiflorum</name>
    <dbReference type="NCBI Taxonomy" id="4521"/>
    <lineage>
        <taxon>Eukaryota</taxon>
        <taxon>Viridiplantae</taxon>
        <taxon>Streptophyta</taxon>
        <taxon>Embryophyta</taxon>
        <taxon>Tracheophyta</taxon>
        <taxon>Spermatophyta</taxon>
        <taxon>Magnoliopsida</taxon>
        <taxon>Liliopsida</taxon>
        <taxon>Poales</taxon>
        <taxon>Poaceae</taxon>
        <taxon>BOP clade</taxon>
        <taxon>Pooideae</taxon>
        <taxon>Poodae</taxon>
        <taxon>Poeae</taxon>
        <taxon>Poeae Chloroplast Group 2 (Poeae type)</taxon>
        <taxon>Loliodinae</taxon>
        <taxon>Loliinae</taxon>
        <taxon>Lolium</taxon>
    </lineage>
</organism>
<dbReference type="InterPro" id="IPR032675">
    <property type="entry name" value="LRR_dom_sf"/>
</dbReference>
<evidence type="ECO:0000313" key="12">
    <source>
        <dbReference type="Proteomes" id="UP001231189"/>
    </source>
</evidence>
<evidence type="ECO:0000259" key="8">
    <source>
        <dbReference type="Pfam" id="PF18052"/>
    </source>
</evidence>
<dbReference type="InterPro" id="IPR044974">
    <property type="entry name" value="Disease_R_plants"/>
</dbReference>
<keyword evidence="5" id="KW-0611">Plant defense</keyword>
<dbReference type="EMBL" id="JAUUTY010000004">
    <property type="protein sequence ID" value="KAK1644613.1"/>
    <property type="molecule type" value="Genomic_DNA"/>
</dbReference>
<evidence type="ECO:0000256" key="1">
    <source>
        <dbReference type="ARBA" id="ARBA00008894"/>
    </source>
</evidence>
<accession>A0AAD8W650</accession>
<dbReference type="CDD" id="cd14798">
    <property type="entry name" value="RX-CC_like"/>
    <property type="match status" value="1"/>
</dbReference>
<dbReference type="InterPro" id="IPR036388">
    <property type="entry name" value="WH-like_DNA-bd_sf"/>
</dbReference>
<dbReference type="GO" id="GO:0002758">
    <property type="term" value="P:innate immune response-activating signaling pathway"/>
    <property type="evidence" value="ECO:0007669"/>
    <property type="project" value="UniProtKB-ARBA"/>
</dbReference>
<keyword evidence="4" id="KW-0547">Nucleotide-binding</keyword>
<evidence type="ECO:0000256" key="2">
    <source>
        <dbReference type="ARBA" id="ARBA00022614"/>
    </source>
</evidence>
<dbReference type="Gene3D" id="1.10.10.10">
    <property type="entry name" value="Winged helix-like DNA-binding domain superfamily/Winged helix DNA-binding domain"/>
    <property type="match status" value="1"/>
</dbReference>
<dbReference type="FunFam" id="1.10.10.10:FF:000322">
    <property type="entry name" value="Probable disease resistance protein At1g63360"/>
    <property type="match status" value="1"/>
</dbReference>
<dbReference type="Pfam" id="PF23598">
    <property type="entry name" value="LRR_14"/>
    <property type="match status" value="1"/>
</dbReference>
<dbReference type="GO" id="GO:0043531">
    <property type="term" value="F:ADP binding"/>
    <property type="evidence" value="ECO:0007669"/>
    <property type="project" value="InterPro"/>
</dbReference>
<dbReference type="Gene3D" id="3.80.10.10">
    <property type="entry name" value="Ribonuclease Inhibitor"/>
    <property type="match status" value="1"/>
</dbReference>
<dbReference type="Gene3D" id="1.10.8.430">
    <property type="entry name" value="Helical domain of apoptotic protease-activating factors"/>
    <property type="match status" value="1"/>
</dbReference>
<dbReference type="Pfam" id="PF18052">
    <property type="entry name" value="Rx_N"/>
    <property type="match status" value="1"/>
</dbReference>
<dbReference type="InterPro" id="IPR041118">
    <property type="entry name" value="Rx_N"/>
</dbReference>
<dbReference type="GO" id="GO:0042742">
    <property type="term" value="P:defense response to bacterium"/>
    <property type="evidence" value="ECO:0007669"/>
    <property type="project" value="UniProtKB-ARBA"/>
</dbReference>
<dbReference type="InterPro" id="IPR038005">
    <property type="entry name" value="RX-like_CC"/>
</dbReference>
<keyword evidence="2" id="KW-0433">Leucine-rich repeat</keyword>
<proteinExistence type="inferred from homology"/>
<comment type="caution">
    <text evidence="11">The sequence shown here is derived from an EMBL/GenBank/DDBJ whole genome shotgun (WGS) entry which is preliminary data.</text>
</comment>
<dbReference type="Gene3D" id="1.20.5.4130">
    <property type="match status" value="1"/>
</dbReference>
<evidence type="ECO:0000256" key="6">
    <source>
        <dbReference type="ARBA" id="ARBA00023054"/>
    </source>
</evidence>
<evidence type="ECO:0000259" key="10">
    <source>
        <dbReference type="Pfam" id="PF23598"/>
    </source>
</evidence>
<name>A0AAD8W650_LOLMU</name>
<sequence length="974" mass="109712">MEAAVASALTLAVRTVLPKLGTLLEERCKLPNRVKKDVTFLRGEMSSMDAMLVKMAEMDELDVQDKVRRDKVRELSYDMEDCIDTFTDDLDSRGTMAGLKKVNAQYKIENRIQELKSLVVEINDSHNRYKLDKERTGTTSQSQSPVARIDPRLSAVYASDDHSLVGMDGPKEKLIELLREEEEGGARRLKVVAIAGFGGMGKTTLASQVRDSMKSEFKYTAFVSVSQNPNMVNILSNILSEVECYVPPSWTNACQLINLLKAHLTNSRYLIVIDDMWTIEAWNTIKCAFMEENSLGSRVIITTRIEDVAQACCSSLHDHIYKMKPLNDLDSRRLFDRSIFHSENACPEKLKNAASEILKKCGGVPLFICSIASILASHKEINSTVFWEKIPSSFGFQLEGKKPALQWMRHVLDLGYNDLSLDLRTCYLYLCIFPEDSVIMKGDLVRRWIAEGFITKKHGYGPEEIAEDYFYELIKKNMIQIAELDDGGHVLSCRVHDIMLDFIIVKSTEENLVTIVKKSGDPEGMKGCMQVRRLSLQVGKPDGKHLPGSMVLTQARSFNFWGPARLMPSLSRFRLLRVLHIEVDCSKYDKCDLSSLRSFSQLRYVRIQGLGCKKVLKQLRKLQHLKTLVIVGSKEEDKMDPSELELDVDKLPSMLWHLIVPSTVKAFGEVSRMCALRTLGELSMDLLKDVENIKGLGDLVDLKELKIVLVREAVMAQDDCFKLFMVEGASEDPILAEGACDDLVRSLSRLVSLESLTIRMSGSLKIVDVLTCWSPPPRRLRRLHVLGLPFSTVPASWITHLDNLTSLKIQVVSLPRDGAKVLASLTSLVHLTLHVRVLRDHAPDEGVVFPAASFPGLRDFVFRHKVPCLVFEEGAMRRIRSLNVECYAEAVRRGDGVLDGIQHLGSLDSCMVDIYEREDFARILYQLQAGRSSPDQPQAEEEPTATWDVDSLEAALREAINKHEGIPHIRIRSV</sequence>
<feature type="domain" description="Disease resistance protein winged helix" evidence="9">
    <location>
        <begin position="432"/>
        <end position="503"/>
    </location>
</feature>
<keyword evidence="3" id="KW-0677">Repeat</keyword>
<protein>
    <submittedName>
        <fullName evidence="11">Uncharacterized protein</fullName>
    </submittedName>
</protein>
<dbReference type="InterPro" id="IPR055414">
    <property type="entry name" value="LRR_R13L4/SHOC2-like"/>
</dbReference>
<dbReference type="Proteomes" id="UP001231189">
    <property type="component" value="Unassembled WGS sequence"/>
</dbReference>
<dbReference type="PANTHER" id="PTHR23155:SF999">
    <property type="entry name" value="NB-ARC DOMAIN CONTAINING PROTEIN, EXPRESSED"/>
    <property type="match status" value="1"/>
</dbReference>
<keyword evidence="12" id="KW-1185">Reference proteome</keyword>
<dbReference type="InterPro" id="IPR042197">
    <property type="entry name" value="Apaf_helical"/>
</dbReference>
<dbReference type="GO" id="GO:0009626">
    <property type="term" value="P:plant-type hypersensitive response"/>
    <property type="evidence" value="ECO:0007669"/>
    <property type="project" value="UniProtKB-ARBA"/>
</dbReference>
<evidence type="ECO:0000259" key="9">
    <source>
        <dbReference type="Pfam" id="PF23559"/>
    </source>
</evidence>
<dbReference type="SUPFAM" id="SSF52047">
    <property type="entry name" value="RNI-like"/>
    <property type="match status" value="1"/>
</dbReference>
<dbReference type="AlphaFoldDB" id="A0AAD8W650"/>
<dbReference type="Pfam" id="PF23559">
    <property type="entry name" value="WHD_DRP"/>
    <property type="match status" value="1"/>
</dbReference>
<comment type="similarity">
    <text evidence="1">Belongs to the disease resistance NB-LRR family.</text>
</comment>
<feature type="domain" description="Disease resistance N-terminal" evidence="8">
    <location>
        <begin position="12"/>
        <end position="93"/>
    </location>
</feature>
<dbReference type="Pfam" id="PF00931">
    <property type="entry name" value="NB-ARC"/>
    <property type="match status" value="1"/>
</dbReference>
<dbReference type="PRINTS" id="PR00364">
    <property type="entry name" value="DISEASERSIST"/>
</dbReference>
<reference evidence="11" key="1">
    <citation type="submission" date="2023-07" db="EMBL/GenBank/DDBJ databases">
        <title>A chromosome-level genome assembly of Lolium multiflorum.</title>
        <authorList>
            <person name="Chen Y."/>
            <person name="Copetti D."/>
            <person name="Kolliker R."/>
            <person name="Studer B."/>
        </authorList>
    </citation>
    <scope>NUCLEOTIDE SEQUENCE</scope>
    <source>
        <strain evidence="11">02402/16</strain>
        <tissue evidence="11">Leaf</tissue>
    </source>
</reference>
<feature type="domain" description="NB-ARC" evidence="7">
    <location>
        <begin position="170"/>
        <end position="343"/>
    </location>
</feature>
<dbReference type="Gene3D" id="3.40.50.300">
    <property type="entry name" value="P-loop containing nucleotide triphosphate hydrolases"/>
    <property type="match status" value="1"/>
</dbReference>
<evidence type="ECO:0000256" key="3">
    <source>
        <dbReference type="ARBA" id="ARBA00022737"/>
    </source>
</evidence>
<feature type="domain" description="Disease resistance R13L4/SHOC-2-like LRR" evidence="10">
    <location>
        <begin position="554"/>
        <end position="918"/>
    </location>
</feature>
<dbReference type="PANTHER" id="PTHR23155">
    <property type="entry name" value="DISEASE RESISTANCE PROTEIN RP"/>
    <property type="match status" value="1"/>
</dbReference>
<gene>
    <name evidence="11" type="ORF">QYE76_062418</name>
</gene>
<dbReference type="InterPro" id="IPR002182">
    <property type="entry name" value="NB-ARC"/>
</dbReference>
<dbReference type="InterPro" id="IPR058922">
    <property type="entry name" value="WHD_DRP"/>
</dbReference>
<dbReference type="SUPFAM" id="SSF52540">
    <property type="entry name" value="P-loop containing nucleoside triphosphate hydrolases"/>
    <property type="match status" value="1"/>
</dbReference>